<protein>
    <submittedName>
        <fullName evidence="1">Uncharacterized protein</fullName>
    </submittedName>
</protein>
<accession>A0AAV7SF81</accession>
<reference evidence="1" key="1">
    <citation type="journal article" date="2022" name="bioRxiv">
        <title>Sequencing and chromosome-scale assembly of the giantPleurodeles waltlgenome.</title>
        <authorList>
            <person name="Brown T."/>
            <person name="Elewa A."/>
            <person name="Iarovenko S."/>
            <person name="Subramanian E."/>
            <person name="Araus A.J."/>
            <person name="Petzold A."/>
            <person name="Susuki M."/>
            <person name="Suzuki K.-i.T."/>
            <person name="Hayashi T."/>
            <person name="Toyoda A."/>
            <person name="Oliveira C."/>
            <person name="Osipova E."/>
            <person name="Leigh N.D."/>
            <person name="Simon A."/>
            <person name="Yun M.H."/>
        </authorList>
    </citation>
    <scope>NUCLEOTIDE SEQUENCE</scope>
    <source>
        <strain evidence="1">20211129_DDA</strain>
        <tissue evidence="1">Liver</tissue>
    </source>
</reference>
<dbReference type="Proteomes" id="UP001066276">
    <property type="component" value="Chromosome 4_2"/>
</dbReference>
<keyword evidence="2" id="KW-1185">Reference proteome</keyword>
<organism evidence="1 2">
    <name type="scientific">Pleurodeles waltl</name>
    <name type="common">Iberian ribbed newt</name>
    <dbReference type="NCBI Taxonomy" id="8319"/>
    <lineage>
        <taxon>Eukaryota</taxon>
        <taxon>Metazoa</taxon>
        <taxon>Chordata</taxon>
        <taxon>Craniata</taxon>
        <taxon>Vertebrata</taxon>
        <taxon>Euteleostomi</taxon>
        <taxon>Amphibia</taxon>
        <taxon>Batrachia</taxon>
        <taxon>Caudata</taxon>
        <taxon>Salamandroidea</taxon>
        <taxon>Salamandridae</taxon>
        <taxon>Pleurodelinae</taxon>
        <taxon>Pleurodeles</taxon>
    </lineage>
</organism>
<dbReference type="AlphaFoldDB" id="A0AAV7SF81"/>
<gene>
    <name evidence="1" type="ORF">NDU88_003223</name>
</gene>
<comment type="caution">
    <text evidence="1">The sequence shown here is derived from an EMBL/GenBank/DDBJ whole genome shotgun (WGS) entry which is preliminary data.</text>
</comment>
<evidence type="ECO:0000313" key="2">
    <source>
        <dbReference type="Proteomes" id="UP001066276"/>
    </source>
</evidence>
<name>A0AAV7SF81_PLEWA</name>
<evidence type="ECO:0000313" key="1">
    <source>
        <dbReference type="EMBL" id="KAJ1162758.1"/>
    </source>
</evidence>
<sequence length="149" mass="15973">MLPCGLCSWQLSPVPEERPAWTVLVPAGRLQASWLQGHAGRHGQAQPCPRGITSGGRVLSGAMVRGVGTTGANGGRGRGGRVNSGAGFLKRCVNMPGVRRLVRVKVRGQFLLWKIMTPGVDREHSVSQPQVLCSMSQHSTPCPFILVLR</sequence>
<dbReference type="EMBL" id="JANPWB010000008">
    <property type="protein sequence ID" value="KAJ1162758.1"/>
    <property type="molecule type" value="Genomic_DNA"/>
</dbReference>
<proteinExistence type="predicted"/>